<dbReference type="Proteomes" id="UP000075882">
    <property type="component" value="Unassembled WGS sequence"/>
</dbReference>
<organism evidence="5">
    <name type="scientific">Anopheles coluzzii</name>
    <name type="common">African malaria mosquito</name>
    <dbReference type="NCBI Taxonomy" id="1518534"/>
    <lineage>
        <taxon>Eukaryota</taxon>
        <taxon>Metazoa</taxon>
        <taxon>Ecdysozoa</taxon>
        <taxon>Arthropoda</taxon>
        <taxon>Hexapoda</taxon>
        <taxon>Insecta</taxon>
        <taxon>Pterygota</taxon>
        <taxon>Neoptera</taxon>
        <taxon>Endopterygota</taxon>
        <taxon>Diptera</taxon>
        <taxon>Nematocera</taxon>
        <taxon>Culicoidea</taxon>
        <taxon>Culicidae</taxon>
        <taxon>Anophelinae</taxon>
        <taxon>Anopheles</taxon>
    </lineage>
</organism>
<sequence>MHHVAFGIARKPHTPFERPTIRWLTLTSATSASGGTSTSFSPTASCGYLSVSNLTEVVVVGESSPSPQQHRATVKSRCPSVAVVCDSESSSVAMLDLDRHPLPDQLGYLVLSEDGSVHASGGELENDERSANIISNLLTLTESVDPAVFSARSCRKVSIVFADHSYTICLSNKRIYVVKKRNRPDASATGTLESDGHSILA</sequence>
<evidence type="ECO:0000256" key="4">
    <source>
        <dbReference type="ARBA" id="ARBA00032690"/>
    </source>
</evidence>
<dbReference type="GO" id="GO:0005085">
    <property type="term" value="F:guanyl-nucleotide exchange factor activity"/>
    <property type="evidence" value="ECO:0007669"/>
    <property type="project" value="TreeGrafter"/>
</dbReference>
<dbReference type="GO" id="GO:0071230">
    <property type="term" value="P:cellular response to amino acid stimulus"/>
    <property type="evidence" value="ECO:0007669"/>
    <property type="project" value="InterPro"/>
</dbReference>
<proteinExistence type="inferred from homology"/>
<accession>A0A8W7P3Q9</accession>
<evidence type="ECO:0000256" key="1">
    <source>
        <dbReference type="ARBA" id="ARBA00004371"/>
    </source>
</evidence>
<name>A0A8W7P3Q9_ANOCL</name>
<comment type="similarity">
    <text evidence="2">Belongs to the LAMTOR4 family.</text>
</comment>
<evidence type="ECO:0000256" key="3">
    <source>
        <dbReference type="ARBA" id="ARBA00023228"/>
    </source>
</evidence>
<comment type="subcellular location">
    <subcellularLocation>
        <location evidence="1">Lysosome</location>
    </subcellularLocation>
</comment>
<dbReference type="AlphaFoldDB" id="A0A8W7P3Q9"/>
<dbReference type="PANTHER" id="PTHR33967:SF1">
    <property type="entry name" value="RAGULATOR COMPLEX PROTEIN LAMTOR4"/>
    <property type="match status" value="1"/>
</dbReference>
<dbReference type="InterPro" id="IPR034601">
    <property type="entry name" value="LAMTOR4"/>
</dbReference>
<protein>
    <recommendedName>
        <fullName evidence="4">Late endosomal/lysosomal adaptor and MAPK and MTOR activator 4</fullName>
    </recommendedName>
</protein>
<evidence type="ECO:0000256" key="2">
    <source>
        <dbReference type="ARBA" id="ARBA00010627"/>
    </source>
</evidence>
<dbReference type="EnsemblMetazoa" id="ACOM024284-RA">
    <property type="protein sequence ID" value="ACOM024284-PA.1"/>
    <property type="gene ID" value="ACOM024284"/>
</dbReference>
<dbReference type="PANTHER" id="PTHR33967">
    <property type="entry name" value="RAGULATOR COMPLEX PROTEIN LAMTOR4"/>
    <property type="match status" value="1"/>
</dbReference>
<dbReference type="GO" id="GO:0071986">
    <property type="term" value="C:Ragulator complex"/>
    <property type="evidence" value="ECO:0007669"/>
    <property type="project" value="InterPro"/>
</dbReference>
<keyword evidence="3" id="KW-0458">Lysosome</keyword>
<evidence type="ECO:0000313" key="5">
    <source>
        <dbReference type="EnsemblMetazoa" id="ACOM024284-PA.1"/>
    </source>
</evidence>
<dbReference type="GO" id="GO:0032008">
    <property type="term" value="P:positive regulation of TOR signaling"/>
    <property type="evidence" value="ECO:0007669"/>
    <property type="project" value="InterPro"/>
</dbReference>
<dbReference type="VEuPathDB" id="VectorBase:ACON2_029604"/>
<dbReference type="GO" id="GO:0005764">
    <property type="term" value="C:lysosome"/>
    <property type="evidence" value="ECO:0007669"/>
    <property type="project" value="UniProtKB-SubCell"/>
</dbReference>
<reference evidence="5" key="1">
    <citation type="submission" date="2022-08" db="UniProtKB">
        <authorList>
            <consortium name="EnsemblMetazoa"/>
        </authorList>
    </citation>
    <scope>IDENTIFICATION</scope>
</reference>